<organism evidence="1 2">
    <name type="scientific">Limimaricola cinnabarinus LL-001</name>
    <dbReference type="NCBI Taxonomy" id="1337093"/>
    <lineage>
        <taxon>Bacteria</taxon>
        <taxon>Pseudomonadati</taxon>
        <taxon>Pseudomonadota</taxon>
        <taxon>Alphaproteobacteria</taxon>
        <taxon>Rhodobacterales</taxon>
        <taxon>Paracoccaceae</taxon>
        <taxon>Limimaricola</taxon>
    </lineage>
</organism>
<accession>U3AGU6</accession>
<comment type="caution">
    <text evidence="1">The sequence shown here is derived from an EMBL/GenBank/DDBJ whole genome shotgun (WGS) entry which is preliminary data.</text>
</comment>
<dbReference type="AlphaFoldDB" id="U3AGU6"/>
<name>U3AGU6_9RHOB</name>
<sequence length="43" mass="4839">MTVSMSDALAMRTNLYTEYRTDPEPGFDDTDNTLGVSIVYSFN</sequence>
<dbReference type="Pfam" id="PF04338">
    <property type="entry name" value="DUF481"/>
    <property type="match status" value="1"/>
</dbReference>
<dbReference type="InterPro" id="IPR007433">
    <property type="entry name" value="DUF481"/>
</dbReference>
<evidence type="ECO:0000313" key="1">
    <source>
        <dbReference type="EMBL" id="GAD56894.1"/>
    </source>
</evidence>
<reference evidence="1" key="1">
    <citation type="journal article" date="2013" name="Genome Announc.">
        <title>Draft Genome Sequence of Loktanella cinnabarina LL-001T, Isolated from Deep-Sea Floor Sediment.</title>
        <authorList>
            <person name="Nishi S."/>
            <person name="Tsubouchi T."/>
            <person name="Takaki Y."/>
            <person name="Koyanagi R."/>
            <person name="Satoh N."/>
            <person name="Maruyama T."/>
            <person name="Hatada Y."/>
        </authorList>
    </citation>
    <scope>NUCLEOTIDE SEQUENCE [LARGE SCALE GENOMIC DNA]</scope>
    <source>
        <strain evidence="1">LL-001</strain>
    </source>
</reference>
<protein>
    <recommendedName>
        <fullName evidence="3">Salt-induced outer membrane protein</fullName>
    </recommendedName>
</protein>
<dbReference type="STRING" id="1337093.MBELCI_2946"/>
<evidence type="ECO:0000313" key="2">
    <source>
        <dbReference type="Proteomes" id="UP000016566"/>
    </source>
</evidence>
<evidence type="ECO:0008006" key="3">
    <source>
        <dbReference type="Google" id="ProtNLM"/>
    </source>
</evidence>
<dbReference type="Proteomes" id="UP000016566">
    <property type="component" value="Unassembled WGS sequence"/>
</dbReference>
<dbReference type="eggNOG" id="COG3137">
    <property type="taxonomic scope" value="Bacteria"/>
</dbReference>
<proteinExistence type="predicted"/>
<keyword evidence="2" id="KW-1185">Reference proteome</keyword>
<dbReference type="EMBL" id="BATB01000051">
    <property type="protein sequence ID" value="GAD56894.1"/>
    <property type="molecule type" value="Genomic_DNA"/>
</dbReference>
<gene>
    <name evidence="1" type="ORF">MBELCI_2946</name>
</gene>